<keyword evidence="1" id="KW-0732">Signal</keyword>
<comment type="caution">
    <text evidence="2">The sequence shown here is derived from an EMBL/GenBank/DDBJ whole genome shotgun (WGS) entry which is preliminary data.</text>
</comment>
<evidence type="ECO:0000313" key="3">
    <source>
        <dbReference type="Proteomes" id="UP001169719"/>
    </source>
</evidence>
<sequence>MKTSNLCRRATSFAVLLIVSSLSSSYALSASDQYAIISFNQKLEPLSASKAKKLYRGKTKKLQGERIELSDWPEGASVRNDFYQELLGKTVAQMNAHWASLSFSGKARPPKVAGGDASSIIDWLDDDPGRIGYVPLDQVPSNANIIYVVGSEK</sequence>
<protein>
    <recommendedName>
        <fullName evidence="4">Phosphate ABC transporter substrate-binding protein</fullName>
    </recommendedName>
</protein>
<evidence type="ECO:0000256" key="1">
    <source>
        <dbReference type="SAM" id="SignalP"/>
    </source>
</evidence>
<evidence type="ECO:0000313" key="2">
    <source>
        <dbReference type="EMBL" id="MDN2483084.1"/>
    </source>
</evidence>
<feature type="chain" id="PRO_5046390985" description="Phosphate ABC transporter substrate-binding protein" evidence="1">
    <location>
        <begin position="30"/>
        <end position="153"/>
    </location>
</feature>
<dbReference type="EMBL" id="JAUEOZ010000002">
    <property type="protein sequence ID" value="MDN2483084.1"/>
    <property type="molecule type" value="Genomic_DNA"/>
</dbReference>
<feature type="signal peptide" evidence="1">
    <location>
        <begin position="1"/>
        <end position="29"/>
    </location>
</feature>
<dbReference type="SUPFAM" id="SSF53850">
    <property type="entry name" value="Periplasmic binding protein-like II"/>
    <property type="match status" value="1"/>
</dbReference>
<name>A0ABT7Y4W1_9VIBR</name>
<accession>A0ABT7Y4W1</accession>
<reference evidence="2" key="1">
    <citation type="submission" date="2024-05" db="EMBL/GenBank/DDBJ databases">
        <title>Genome Sequences of Four Agar- Degrading Marine Bacteria.</title>
        <authorList>
            <person name="Phillips E.K."/>
            <person name="Shaffer J.C."/>
            <person name="Henson M.W."/>
            <person name="Temperton B."/>
            <person name="Thrash C.J."/>
            <person name="Martin M.O."/>
        </authorList>
    </citation>
    <scope>NUCLEOTIDE SEQUENCE</scope>
    <source>
        <strain evidence="2">EKP203</strain>
    </source>
</reference>
<organism evidence="2 3">
    <name type="scientific">Vibrio agarivorans</name>
    <dbReference type="NCBI Taxonomy" id="153622"/>
    <lineage>
        <taxon>Bacteria</taxon>
        <taxon>Pseudomonadati</taxon>
        <taxon>Pseudomonadota</taxon>
        <taxon>Gammaproteobacteria</taxon>
        <taxon>Vibrionales</taxon>
        <taxon>Vibrionaceae</taxon>
        <taxon>Vibrio</taxon>
    </lineage>
</organism>
<evidence type="ECO:0008006" key="4">
    <source>
        <dbReference type="Google" id="ProtNLM"/>
    </source>
</evidence>
<proteinExistence type="predicted"/>
<dbReference type="RefSeq" id="WP_289963139.1">
    <property type="nucleotide sequence ID" value="NZ_JAUEOZ010000002.1"/>
</dbReference>
<gene>
    <name evidence="2" type="ORF">QWJ08_17205</name>
</gene>
<keyword evidence="3" id="KW-1185">Reference proteome</keyword>
<dbReference type="Proteomes" id="UP001169719">
    <property type="component" value="Unassembled WGS sequence"/>
</dbReference>